<accession>A0A444LA33</accession>
<keyword evidence="1" id="KW-1133">Transmembrane helix</keyword>
<organism evidence="2 3">
    <name type="scientific">Neorhizobium lilium</name>
    <dbReference type="NCBI Taxonomy" id="2503024"/>
    <lineage>
        <taxon>Bacteria</taxon>
        <taxon>Pseudomonadati</taxon>
        <taxon>Pseudomonadota</taxon>
        <taxon>Alphaproteobacteria</taxon>
        <taxon>Hyphomicrobiales</taxon>
        <taxon>Rhizobiaceae</taxon>
        <taxon>Rhizobium/Agrobacterium group</taxon>
        <taxon>Neorhizobium</taxon>
    </lineage>
</organism>
<reference evidence="2 3" key="1">
    <citation type="submission" date="2019-01" db="EMBL/GenBank/DDBJ databases">
        <title>The draft genome of Rhizobium sp. 24NR.</title>
        <authorList>
            <person name="Liu L."/>
            <person name="Liang L."/>
            <person name="Shi S."/>
            <person name="Xu L."/>
            <person name="Wang X."/>
            <person name="Li L."/>
            <person name="Zhang X."/>
        </authorList>
    </citation>
    <scope>NUCLEOTIDE SEQUENCE [LARGE SCALE GENOMIC DNA]</scope>
    <source>
        <strain evidence="2 3">24NR</strain>
    </source>
</reference>
<name>A0A444LA33_9HYPH</name>
<dbReference type="EMBL" id="SBIP01000008">
    <property type="protein sequence ID" value="RWX74437.1"/>
    <property type="molecule type" value="Genomic_DNA"/>
</dbReference>
<keyword evidence="1" id="KW-0812">Transmembrane</keyword>
<protein>
    <submittedName>
        <fullName evidence="2">Uncharacterized protein</fullName>
    </submittedName>
</protein>
<dbReference type="AlphaFoldDB" id="A0A444LA33"/>
<dbReference type="RefSeq" id="WP_128445807.1">
    <property type="nucleotide sequence ID" value="NZ_SBIP01000008.1"/>
</dbReference>
<gene>
    <name evidence="2" type="ORF">EPK99_24960</name>
</gene>
<evidence type="ECO:0000313" key="2">
    <source>
        <dbReference type="EMBL" id="RWX74437.1"/>
    </source>
</evidence>
<feature type="transmembrane region" description="Helical" evidence="1">
    <location>
        <begin position="6"/>
        <end position="28"/>
    </location>
</feature>
<keyword evidence="1" id="KW-0472">Membrane</keyword>
<keyword evidence="3" id="KW-1185">Reference proteome</keyword>
<dbReference type="Proteomes" id="UP000287687">
    <property type="component" value="Unassembled WGS sequence"/>
</dbReference>
<sequence length="163" mass="17581">MTTFEVVRDVLLLGLGLFGTGLSIFNYIDAKSKDKRQIRVTLSSAIPTYHDGSLGLTYAKLEATNVGSRDVVVSSMFIEASRGGRLTSFEQGVFPGVADTILPTPLSDGHSAHRFYAYRDIGEALIGSGRTGKQTITPVCEDSSGAQHRGEPWEVTPEELLGM</sequence>
<dbReference type="OrthoDB" id="8478698at2"/>
<evidence type="ECO:0000256" key="1">
    <source>
        <dbReference type="SAM" id="Phobius"/>
    </source>
</evidence>
<comment type="caution">
    <text evidence="2">The sequence shown here is derived from an EMBL/GenBank/DDBJ whole genome shotgun (WGS) entry which is preliminary data.</text>
</comment>
<proteinExistence type="predicted"/>
<evidence type="ECO:0000313" key="3">
    <source>
        <dbReference type="Proteomes" id="UP000287687"/>
    </source>
</evidence>